<dbReference type="GO" id="GO:0004177">
    <property type="term" value="F:aminopeptidase activity"/>
    <property type="evidence" value="ECO:0007669"/>
    <property type="project" value="UniProtKB-KW"/>
</dbReference>
<dbReference type="InterPro" id="IPR003137">
    <property type="entry name" value="PA_domain"/>
</dbReference>
<dbReference type="HOGENOM" id="CLU_024336_1_1_1"/>
<dbReference type="OrthoDB" id="10013407at2759"/>
<dbReference type="PANTHER" id="PTHR12147">
    <property type="entry name" value="METALLOPEPTIDASE M28 FAMILY MEMBER"/>
    <property type="match status" value="1"/>
</dbReference>
<accession>A0A086T679</accession>
<dbReference type="Gene3D" id="3.40.630.10">
    <property type="entry name" value="Zn peptidases"/>
    <property type="match status" value="1"/>
</dbReference>
<sequence length="451" mass="48626">MKPSHFLSTGLLGPLAAAHRHGRISPDQVEADIQTDRLHNDLKALDGITRANDGNRAFGLPGYNASIDFIIEHMKGNLGDHFDTVVQPFTHLFSITRSISLTGPEGDIEVISLQYNHATPLPGGATAPLVALPVDDERGTGCFEDQWTQDVSDKIVLVKRGKCHFATPLKFAKDKGALAVVIWNNDPSQKAGSASLGAENSGKLAPVGVVSYDQGMAWKKRLDANETFEVNLTIDELTEERETWQVISESKEGHPDNVILLGAHLDSVQVGPGINDNGSGVVALLEMARSFSKYTFKNKVRFAWWGAEESGMIGSAYYASDLSDKDADRIRFYYNYDMVASPQPVYMVYADSDGDKAGADFLYDYLVDQGHPAEYAPFAKSSDYVAFLELGIPSSGIFTGAGSPADSCYHTSCDGIDNVNLDALVANTKAAARGAAELALCVDGIPPRGQS</sequence>
<comment type="similarity">
    <text evidence="2">Belongs to the peptidase M28 family. M28B subfamily.</text>
</comment>
<dbReference type="STRING" id="857340.A0A086T679"/>
<keyword evidence="10" id="KW-0031">Aminopeptidase</keyword>
<dbReference type="SUPFAM" id="SSF53187">
    <property type="entry name" value="Zn-dependent exopeptidases"/>
    <property type="match status" value="1"/>
</dbReference>
<dbReference type="Pfam" id="PF02225">
    <property type="entry name" value="PA"/>
    <property type="match status" value="1"/>
</dbReference>
<gene>
    <name evidence="10" type="ORF">ACRE_043300</name>
</gene>
<dbReference type="EC" id="3.4.-.-" evidence="7"/>
<dbReference type="Proteomes" id="UP000029964">
    <property type="component" value="Unassembled WGS sequence"/>
</dbReference>
<name>A0A086T679_HAPC1</name>
<dbReference type="GO" id="GO:0008235">
    <property type="term" value="F:metalloexopeptidase activity"/>
    <property type="evidence" value="ECO:0007669"/>
    <property type="project" value="InterPro"/>
</dbReference>
<feature type="domain" description="Peptidase M28" evidence="9">
    <location>
        <begin position="246"/>
        <end position="432"/>
    </location>
</feature>
<dbReference type="GO" id="GO:0006508">
    <property type="term" value="P:proteolysis"/>
    <property type="evidence" value="ECO:0007669"/>
    <property type="project" value="UniProtKB-KW"/>
</dbReference>
<keyword evidence="5 7" id="KW-0378">Hydrolase</keyword>
<dbReference type="InterPro" id="IPR007484">
    <property type="entry name" value="Peptidase_M28"/>
</dbReference>
<evidence type="ECO:0000256" key="3">
    <source>
        <dbReference type="ARBA" id="ARBA00022670"/>
    </source>
</evidence>
<dbReference type="Pfam" id="PF04389">
    <property type="entry name" value="Peptidase_M28"/>
    <property type="match status" value="1"/>
</dbReference>
<evidence type="ECO:0000259" key="9">
    <source>
        <dbReference type="Pfam" id="PF04389"/>
    </source>
</evidence>
<proteinExistence type="inferred from homology"/>
<evidence type="ECO:0000313" key="10">
    <source>
        <dbReference type="EMBL" id="KFH44861.1"/>
    </source>
</evidence>
<comment type="cofactor">
    <cofactor evidence="1">
        <name>Zn(2+)</name>
        <dbReference type="ChEBI" id="CHEBI:29105"/>
    </cofactor>
</comment>
<dbReference type="InterPro" id="IPR045175">
    <property type="entry name" value="M28_fam"/>
</dbReference>
<dbReference type="PANTHER" id="PTHR12147:SF26">
    <property type="entry name" value="PEPTIDASE M28 DOMAIN-CONTAINING PROTEIN"/>
    <property type="match status" value="1"/>
</dbReference>
<dbReference type="Gene3D" id="3.50.30.30">
    <property type="match status" value="1"/>
</dbReference>
<comment type="caution">
    <text evidence="10">The sequence shown here is derived from an EMBL/GenBank/DDBJ whole genome shotgun (WGS) entry which is preliminary data.</text>
</comment>
<dbReference type="EMBL" id="JPKY01000041">
    <property type="protein sequence ID" value="KFH44861.1"/>
    <property type="molecule type" value="Genomic_DNA"/>
</dbReference>
<evidence type="ECO:0000256" key="5">
    <source>
        <dbReference type="ARBA" id="ARBA00022801"/>
    </source>
</evidence>
<protein>
    <recommendedName>
        <fullName evidence="7">Peptide hydrolase</fullName>
        <ecNumber evidence="7">3.4.-.-</ecNumber>
    </recommendedName>
</protein>
<keyword evidence="6 7" id="KW-0862">Zinc</keyword>
<organism evidence="10 11">
    <name type="scientific">Hapsidospora chrysogenum (strain ATCC 11550 / CBS 779.69 / DSM 880 / IAM 14645 / JCM 23072 / IMI 49137)</name>
    <name type="common">Acremonium chrysogenum</name>
    <dbReference type="NCBI Taxonomy" id="857340"/>
    <lineage>
        <taxon>Eukaryota</taxon>
        <taxon>Fungi</taxon>
        <taxon>Dikarya</taxon>
        <taxon>Ascomycota</taxon>
        <taxon>Pezizomycotina</taxon>
        <taxon>Sordariomycetes</taxon>
        <taxon>Hypocreomycetidae</taxon>
        <taxon>Hypocreales</taxon>
        <taxon>Bionectriaceae</taxon>
        <taxon>Hapsidospora</taxon>
    </lineage>
</organism>
<evidence type="ECO:0000256" key="7">
    <source>
        <dbReference type="RuleBase" id="RU361240"/>
    </source>
</evidence>
<dbReference type="CDD" id="cd04816">
    <property type="entry name" value="PA_SaNapH_like"/>
    <property type="match status" value="1"/>
</dbReference>
<feature type="domain" description="PA" evidence="8">
    <location>
        <begin position="126"/>
        <end position="218"/>
    </location>
</feature>
<keyword evidence="4 7" id="KW-0479">Metal-binding</keyword>
<evidence type="ECO:0000256" key="1">
    <source>
        <dbReference type="ARBA" id="ARBA00001947"/>
    </source>
</evidence>
<evidence type="ECO:0000256" key="4">
    <source>
        <dbReference type="ARBA" id="ARBA00022723"/>
    </source>
</evidence>
<evidence type="ECO:0000313" key="11">
    <source>
        <dbReference type="Proteomes" id="UP000029964"/>
    </source>
</evidence>
<dbReference type="InterPro" id="IPR046450">
    <property type="entry name" value="PA_dom_sf"/>
</dbReference>
<keyword evidence="11" id="KW-1185">Reference proteome</keyword>
<evidence type="ECO:0000256" key="2">
    <source>
        <dbReference type="ARBA" id="ARBA00005634"/>
    </source>
</evidence>
<dbReference type="SUPFAM" id="SSF52025">
    <property type="entry name" value="PA domain"/>
    <property type="match status" value="1"/>
</dbReference>
<dbReference type="AlphaFoldDB" id="A0A086T679"/>
<evidence type="ECO:0000259" key="8">
    <source>
        <dbReference type="Pfam" id="PF02225"/>
    </source>
</evidence>
<evidence type="ECO:0000256" key="6">
    <source>
        <dbReference type="ARBA" id="ARBA00022833"/>
    </source>
</evidence>
<dbReference type="GO" id="GO:0046872">
    <property type="term" value="F:metal ion binding"/>
    <property type="evidence" value="ECO:0007669"/>
    <property type="project" value="UniProtKB-KW"/>
</dbReference>
<keyword evidence="3 7" id="KW-0645">Protease</keyword>
<reference evidence="11" key="1">
    <citation type="journal article" date="2014" name="Genome Announc.">
        <title>Genome sequence and annotation of Acremonium chrysogenum, producer of the beta-lactam antibiotic cephalosporin C.</title>
        <authorList>
            <person name="Terfehr D."/>
            <person name="Dahlmann T.A."/>
            <person name="Specht T."/>
            <person name="Zadra I."/>
            <person name="Kuernsteiner H."/>
            <person name="Kueck U."/>
        </authorList>
    </citation>
    <scope>NUCLEOTIDE SEQUENCE [LARGE SCALE GENOMIC DNA]</scope>
    <source>
        <strain evidence="11">ATCC 11550 / CBS 779.69 / DSM 880 / IAM 14645 / JCM 23072 / IMI 49137</strain>
    </source>
</reference>